<dbReference type="Pfam" id="PF12822">
    <property type="entry name" value="ECF_trnsprt"/>
    <property type="match status" value="1"/>
</dbReference>
<evidence type="ECO:0000256" key="3">
    <source>
        <dbReference type="ARBA" id="ARBA00022448"/>
    </source>
</evidence>
<feature type="transmembrane region" description="Helical" evidence="8">
    <location>
        <begin position="142"/>
        <end position="166"/>
    </location>
</feature>
<evidence type="ECO:0000313" key="9">
    <source>
        <dbReference type="EMBL" id="HGM46205.1"/>
    </source>
</evidence>
<keyword evidence="6 8" id="KW-1133">Transmembrane helix</keyword>
<feature type="transmembrane region" description="Helical" evidence="8">
    <location>
        <begin position="111"/>
        <end position="130"/>
    </location>
</feature>
<keyword evidence="7 8" id="KW-0472">Membrane</keyword>
<dbReference type="AlphaFoldDB" id="A0A7C4H3E3"/>
<feature type="transmembrane region" description="Helical" evidence="8">
    <location>
        <begin position="7"/>
        <end position="27"/>
    </location>
</feature>
<comment type="similarity">
    <text evidence="2">Belongs to the prokaryotic riboflavin transporter (P-RFT) (TC 2.A.87) family.</text>
</comment>
<dbReference type="PANTHER" id="PTHR38438:SF1">
    <property type="entry name" value="RIBOFLAVIN TRANSPORTER RIBU"/>
    <property type="match status" value="1"/>
</dbReference>
<feature type="transmembrane region" description="Helical" evidence="8">
    <location>
        <begin position="81"/>
        <end position="105"/>
    </location>
</feature>
<keyword evidence="3" id="KW-0813">Transport</keyword>
<dbReference type="InterPro" id="IPR025720">
    <property type="entry name" value="RibU"/>
</dbReference>
<sequence>MRRTRNLVLTAVFGALAIAFSILRLQLPYLPLPYLKLDFAELPVTLTLFLCGFKYAVAAELLHFLGLLIRGSQPIDASMKLLAVLSMLVGLAIPVRGGFLARLALAAASRSMFMSLMNYIYFYVLFPNFLGYALKLAGSVEALFILTAIFNIIHVAVSAGSTWLVYKEIEKRGILLQKA</sequence>
<dbReference type="EMBL" id="DTBQ01000015">
    <property type="protein sequence ID" value="HGM46205.1"/>
    <property type="molecule type" value="Genomic_DNA"/>
</dbReference>
<accession>A0A7C4H3E3</accession>
<gene>
    <name evidence="9" type="ORF">ENU21_00435</name>
</gene>
<keyword evidence="4" id="KW-1003">Cell membrane</keyword>
<evidence type="ECO:0000256" key="5">
    <source>
        <dbReference type="ARBA" id="ARBA00022692"/>
    </source>
</evidence>
<name>A0A7C4H3E3_THEPE</name>
<evidence type="ECO:0000256" key="7">
    <source>
        <dbReference type="ARBA" id="ARBA00023136"/>
    </source>
</evidence>
<proteinExistence type="inferred from homology"/>
<evidence type="ECO:0000256" key="1">
    <source>
        <dbReference type="ARBA" id="ARBA00004651"/>
    </source>
</evidence>
<evidence type="ECO:0000256" key="8">
    <source>
        <dbReference type="SAM" id="Phobius"/>
    </source>
</evidence>
<dbReference type="GO" id="GO:0032217">
    <property type="term" value="F:riboflavin transmembrane transporter activity"/>
    <property type="evidence" value="ECO:0007669"/>
    <property type="project" value="InterPro"/>
</dbReference>
<evidence type="ECO:0000256" key="6">
    <source>
        <dbReference type="ARBA" id="ARBA00022989"/>
    </source>
</evidence>
<comment type="subcellular location">
    <subcellularLocation>
        <location evidence="1">Cell membrane</location>
        <topology evidence="1">Multi-pass membrane protein</topology>
    </subcellularLocation>
</comment>
<feature type="transmembrane region" description="Helical" evidence="8">
    <location>
        <begin position="47"/>
        <end position="69"/>
    </location>
</feature>
<reference evidence="9" key="1">
    <citation type="journal article" date="2020" name="mSystems">
        <title>Genome- and Community-Level Interaction Insights into Carbon Utilization and Element Cycling Functions of Hydrothermarchaeota in Hydrothermal Sediment.</title>
        <authorList>
            <person name="Zhou Z."/>
            <person name="Liu Y."/>
            <person name="Xu W."/>
            <person name="Pan J."/>
            <person name="Luo Z.H."/>
            <person name="Li M."/>
        </authorList>
    </citation>
    <scope>NUCLEOTIDE SEQUENCE</scope>
    <source>
        <strain evidence="9">SpSt-649</strain>
    </source>
</reference>
<dbReference type="InterPro" id="IPR024529">
    <property type="entry name" value="ECF_trnsprt_substrate-spec"/>
</dbReference>
<evidence type="ECO:0000256" key="2">
    <source>
        <dbReference type="ARBA" id="ARBA00005540"/>
    </source>
</evidence>
<dbReference type="GO" id="GO:0005886">
    <property type="term" value="C:plasma membrane"/>
    <property type="evidence" value="ECO:0007669"/>
    <property type="project" value="UniProtKB-SubCell"/>
</dbReference>
<organism evidence="9">
    <name type="scientific">Thermofilum pendens</name>
    <dbReference type="NCBI Taxonomy" id="2269"/>
    <lineage>
        <taxon>Archaea</taxon>
        <taxon>Thermoproteota</taxon>
        <taxon>Thermoprotei</taxon>
        <taxon>Thermofilales</taxon>
        <taxon>Thermofilaceae</taxon>
        <taxon>Thermofilum</taxon>
    </lineage>
</organism>
<keyword evidence="5 8" id="KW-0812">Transmembrane</keyword>
<protein>
    <submittedName>
        <fullName evidence="9">ECF transporter S component</fullName>
    </submittedName>
</protein>
<dbReference type="PANTHER" id="PTHR38438">
    <property type="entry name" value="RIBOFLAVIN TRANSPORTER RIBU"/>
    <property type="match status" value="1"/>
</dbReference>
<comment type="caution">
    <text evidence="9">The sequence shown here is derived from an EMBL/GenBank/DDBJ whole genome shotgun (WGS) entry which is preliminary data.</text>
</comment>
<dbReference type="Gene3D" id="1.10.1760.20">
    <property type="match status" value="1"/>
</dbReference>
<evidence type="ECO:0000256" key="4">
    <source>
        <dbReference type="ARBA" id="ARBA00022475"/>
    </source>
</evidence>